<sequence length="549" mass="64776">MLQGNTTDCLFSKGKLDIFWQQVAYSNDLFEPEQEIFYLYIVAEISATAVCQALEINNKLFNVFLESIYSKFKLDPELGENRYICLKRKLNTLYTEDYAAKCEKIEKIEQSYHESVDLNRDSIHVSYFSTWDAIAIEFDSFEKLLEWEESDIVIPFNTLEYSQSFLEVLNDEKYFYFEFFPLIQRVLKQSNLDWVECLPQVIHSLCSNVLYHLNRSIPPDNYAPLFRHLIVNIVKDLARSQEVNSSFCYFEKEIYSFEDRNILKQEVIYSYWKALLDKCEKNDIRIDSHNVLLDYLKISNSWIISDSEKKQLLSITEKACYDSNLNWALQEIDRFFVLKLGIVDSSSKFAKHQQTYLNFKLEVEKCYDQILIEALGTSNIFKLFRPTSNKTNCLLLLSINIFLIEYLVFNQFSALSKCIFSLINWQDLRLFRSFDSQTPNHYQKIIDNLQISFVVWDIGQCTTFHDHPNFYDAIYVYQGALAHERKCSDQPVPRKIIESGEMIVLDFPIEHNLYNYDSTQKTMSVHLQSFPVNVDRQSTYSRDKKITCN</sequence>
<reference evidence="1" key="1">
    <citation type="journal article" date="2021" name="Antonie Van Leeuwenhoek">
        <title>Draft genome and description of Waterburya agarophytonicola gen. nov. sp. nov. (Pleurocapsales, Cyanobacteria): a seaweed symbiont.</title>
        <authorList>
            <person name="Bonthond G."/>
            <person name="Shalygin S."/>
            <person name="Bayer T."/>
            <person name="Weinberger F."/>
        </authorList>
    </citation>
    <scope>NUCLEOTIDE SEQUENCE</scope>
    <source>
        <strain evidence="1">KI4</strain>
    </source>
</reference>
<dbReference type="InterPro" id="IPR011051">
    <property type="entry name" value="RmlC_Cupin_sf"/>
</dbReference>
<protein>
    <submittedName>
        <fullName evidence="1">Uncharacterized protein</fullName>
    </submittedName>
</protein>
<name>A0A964BUK3_9CYAN</name>
<dbReference type="InterPro" id="IPR014710">
    <property type="entry name" value="RmlC-like_jellyroll"/>
</dbReference>
<dbReference type="Gene3D" id="2.60.120.10">
    <property type="entry name" value="Jelly Rolls"/>
    <property type="match status" value="1"/>
</dbReference>
<gene>
    <name evidence="1" type="ORF">I4641_21065</name>
</gene>
<dbReference type="AlphaFoldDB" id="A0A964BUK3"/>
<dbReference type="Proteomes" id="UP000729733">
    <property type="component" value="Unassembled WGS sequence"/>
</dbReference>
<proteinExistence type="predicted"/>
<evidence type="ECO:0000313" key="2">
    <source>
        <dbReference type="Proteomes" id="UP000729733"/>
    </source>
</evidence>
<dbReference type="RefSeq" id="WP_229642556.1">
    <property type="nucleotide sequence ID" value="NZ_JADWDC010000085.1"/>
</dbReference>
<comment type="caution">
    <text evidence="1">The sequence shown here is derived from an EMBL/GenBank/DDBJ whole genome shotgun (WGS) entry which is preliminary data.</text>
</comment>
<evidence type="ECO:0000313" key="1">
    <source>
        <dbReference type="EMBL" id="MCC0179454.1"/>
    </source>
</evidence>
<accession>A0A964BUK3</accession>
<dbReference type="SUPFAM" id="SSF51182">
    <property type="entry name" value="RmlC-like cupins"/>
    <property type="match status" value="1"/>
</dbReference>
<keyword evidence="2" id="KW-1185">Reference proteome</keyword>
<organism evidence="1 2">
    <name type="scientific">Waterburya agarophytonicola KI4</name>
    <dbReference type="NCBI Taxonomy" id="2874699"/>
    <lineage>
        <taxon>Bacteria</taxon>
        <taxon>Bacillati</taxon>
        <taxon>Cyanobacteriota</taxon>
        <taxon>Cyanophyceae</taxon>
        <taxon>Pleurocapsales</taxon>
        <taxon>Hyellaceae</taxon>
        <taxon>Waterburya</taxon>
        <taxon>Waterburya agarophytonicola</taxon>
    </lineage>
</organism>
<dbReference type="EMBL" id="JADWDC010000085">
    <property type="protein sequence ID" value="MCC0179454.1"/>
    <property type="molecule type" value="Genomic_DNA"/>
</dbReference>